<evidence type="ECO:0000256" key="2">
    <source>
        <dbReference type="ARBA" id="ARBA00022692"/>
    </source>
</evidence>
<feature type="transmembrane region" description="Helical" evidence="5">
    <location>
        <begin position="95"/>
        <end position="114"/>
    </location>
</feature>
<gene>
    <name evidence="6" type="ORF">Zmor_001116</name>
</gene>
<feature type="transmembrane region" description="Helical" evidence="5">
    <location>
        <begin position="190"/>
        <end position="210"/>
    </location>
</feature>
<feature type="transmembrane region" description="Helical" evidence="5">
    <location>
        <begin position="373"/>
        <end position="394"/>
    </location>
</feature>
<keyword evidence="7" id="KW-1185">Reference proteome</keyword>
<comment type="caution">
    <text evidence="6">The sequence shown here is derived from an EMBL/GenBank/DDBJ whole genome shotgun (WGS) entry which is preliminary data.</text>
</comment>
<dbReference type="InterPro" id="IPR036259">
    <property type="entry name" value="MFS_trans_sf"/>
</dbReference>
<evidence type="ECO:0000256" key="4">
    <source>
        <dbReference type="ARBA" id="ARBA00023136"/>
    </source>
</evidence>
<dbReference type="Gene3D" id="1.20.1250.20">
    <property type="entry name" value="MFS general substrate transporter like domains"/>
    <property type="match status" value="2"/>
</dbReference>
<dbReference type="PANTHER" id="PTHR10924:SF4">
    <property type="entry name" value="GH15861P"/>
    <property type="match status" value="1"/>
</dbReference>
<feature type="transmembrane region" description="Helical" evidence="5">
    <location>
        <begin position="120"/>
        <end position="141"/>
    </location>
</feature>
<accession>A0AA38IXU3</accession>
<dbReference type="InterPro" id="IPR011701">
    <property type="entry name" value="MFS"/>
</dbReference>
<evidence type="ECO:0000313" key="6">
    <source>
        <dbReference type="EMBL" id="KAJ3665627.1"/>
    </source>
</evidence>
<feature type="transmembrane region" description="Helical" evidence="5">
    <location>
        <begin position="70"/>
        <end position="88"/>
    </location>
</feature>
<dbReference type="SUPFAM" id="SSF103473">
    <property type="entry name" value="MFS general substrate transporter"/>
    <property type="match status" value="1"/>
</dbReference>
<dbReference type="GO" id="GO:0016020">
    <property type="term" value="C:membrane"/>
    <property type="evidence" value="ECO:0007669"/>
    <property type="project" value="UniProtKB-SubCell"/>
</dbReference>
<dbReference type="Proteomes" id="UP001168821">
    <property type="component" value="Unassembled WGS sequence"/>
</dbReference>
<dbReference type="AlphaFoldDB" id="A0AA38IXU3"/>
<dbReference type="Pfam" id="PF07690">
    <property type="entry name" value="MFS_1"/>
    <property type="match status" value="1"/>
</dbReference>
<keyword evidence="4 5" id="KW-0472">Membrane</keyword>
<dbReference type="InterPro" id="IPR049680">
    <property type="entry name" value="FLVCR1-2_SLC49-like"/>
</dbReference>
<sequence>MSSKDTEINHLPLVQSTSGHKLYKRRWIILTLYILYAAINAFQWFEYAIIANVIMKFYGVSSVSVDWTSIIYMALYMPMVIPASYLMEKLDLRKISIIGVLGTATGTIIKIFSLSPGRMWMTYLSQTILSSMQVFILALPLRIAATWLKLKSMCFGGFGTQLVQAVGFIIPPMVVKNTDNLEQISDDLGVLIESLAAFTSVVTIIILVYFPARPPLPPNQVICEGRESSFLKSLKRPLSDRSFGFHAVAYGISIAVFVSISTLLNQFMLFYFAGSEEDAGRIGLIMVVLGMAGAIVFGHVLDKTHSYKRTTLSMYISSLLSVIAFMYSLKYRSKIFVYISGALVGLFINAYMPVGLELSIELTYPEPESTSSGILISMTQTLGVIFTLLLGWLFSTVGCFWALASMVFFLLVGTFLTAMISNVTKRQDVFKQELIKLNVCKYVVVFY</sequence>
<keyword evidence="3 5" id="KW-1133">Transmembrane helix</keyword>
<dbReference type="GO" id="GO:0020037">
    <property type="term" value="F:heme binding"/>
    <property type="evidence" value="ECO:0007669"/>
    <property type="project" value="TreeGrafter"/>
</dbReference>
<dbReference type="EMBL" id="JALNTZ010000001">
    <property type="protein sequence ID" value="KAJ3665627.1"/>
    <property type="molecule type" value="Genomic_DNA"/>
</dbReference>
<name>A0AA38IXU3_9CUCU</name>
<feature type="transmembrane region" description="Helical" evidence="5">
    <location>
        <begin position="27"/>
        <end position="50"/>
    </location>
</feature>
<evidence type="ECO:0000256" key="1">
    <source>
        <dbReference type="ARBA" id="ARBA00004141"/>
    </source>
</evidence>
<evidence type="ECO:0000313" key="7">
    <source>
        <dbReference type="Proteomes" id="UP001168821"/>
    </source>
</evidence>
<feature type="transmembrane region" description="Helical" evidence="5">
    <location>
        <begin position="153"/>
        <end position="170"/>
    </location>
</feature>
<protein>
    <recommendedName>
        <fullName evidence="8">Major facilitator superfamily (MFS) profile domain-containing protein</fullName>
    </recommendedName>
</protein>
<proteinExistence type="predicted"/>
<feature type="transmembrane region" description="Helical" evidence="5">
    <location>
        <begin position="400"/>
        <end position="421"/>
    </location>
</feature>
<keyword evidence="2 5" id="KW-0812">Transmembrane</keyword>
<dbReference type="PANTHER" id="PTHR10924">
    <property type="entry name" value="MAJOR FACILITATOR SUPERFAMILY PROTEIN-RELATED"/>
    <property type="match status" value="1"/>
</dbReference>
<evidence type="ECO:0000256" key="5">
    <source>
        <dbReference type="SAM" id="Phobius"/>
    </source>
</evidence>
<feature type="transmembrane region" description="Helical" evidence="5">
    <location>
        <begin position="279"/>
        <end position="300"/>
    </location>
</feature>
<feature type="transmembrane region" description="Helical" evidence="5">
    <location>
        <begin position="243"/>
        <end position="273"/>
    </location>
</feature>
<dbReference type="GO" id="GO:0015232">
    <property type="term" value="F:heme transmembrane transporter activity"/>
    <property type="evidence" value="ECO:0007669"/>
    <property type="project" value="TreeGrafter"/>
</dbReference>
<evidence type="ECO:0000256" key="3">
    <source>
        <dbReference type="ARBA" id="ARBA00022989"/>
    </source>
</evidence>
<feature type="transmembrane region" description="Helical" evidence="5">
    <location>
        <begin position="335"/>
        <end position="352"/>
    </location>
</feature>
<organism evidence="6 7">
    <name type="scientific">Zophobas morio</name>
    <dbReference type="NCBI Taxonomy" id="2755281"/>
    <lineage>
        <taxon>Eukaryota</taxon>
        <taxon>Metazoa</taxon>
        <taxon>Ecdysozoa</taxon>
        <taxon>Arthropoda</taxon>
        <taxon>Hexapoda</taxon>
        <taxon>Insecta</taxon>
        <taxon>Pterygota</taxon>
        <taxon>Neoptera</taxon>
        <taxon>Endopterygota</taxon>
        <taxon>Coleoptera</taxon>
        <taxon>Polyphaga</taxon>
        <taxon>Cucujiformia</taxon>
        <taxon>Tenebrionidae</taxon>
        <taxon>Zophobas</taxon>
    </lineage>
</organism>
<dbReference type="GO" id="GO:0097037">
    <property type="term" value="P:heme export"/>
    <property type="evidence" value="ECO:0007669"/>
    <property type="project" value="TreeGrafter"/>
</dbReference>
<reference evidence="6" key="1">
    <citation type="journal article" date="2023" name="G3 (Bethesda)">
        <title>Whole genome assemblies of Zophobas morio and Tenebrio molitor.</title>
        <authorList>
            <person name="Kaur S."/>
            <person name="Stinson S.A."/>
            <person name="diCenzo G.C."/>
        </authorList>
    </citation>
    <scope>NUCLEOTIDE SEQUENCE</scope>
    <source>
        <strain evidence="6">QUZm001</strain>
    </source>
</reference>
<comment type="subcellular location">
    <subcellularLocation>
        <location evidence="1">Membrane</location>
        <topology evidence="1">Multi-pass membrane protein</topology>
    </subcellularLocation>
</comment>
<evidence type="ECO:0008006" key="8">
    <source>
        <dbReference type="Google" id="ProtNLM"/>
    </source>
</evidence>